<feature type="coiled-coil region" evidence="1">
    <location>
        <begin position="242"/>
        <end position="269"/>
    </location>
</feature>
<dbReference type="RefSeq" id="WP_212215139.1">
    <property type="nucleotide sequence ID" value="NZ_JAGUCO010000003.1"/>
</dbReference>
<proteinExistence type="predicted"/>
<organism evidence="2 3">
    <name type="scientific">Carboxylicivirga linearis</name>
    <dbReference type="NCBI Taxonomy" id="1628157"/>
    <lineage>
        <taxon>Bacteria</taxon>
        <taxon>Pseudomonadati</taxon>
        <taxon>Bacteroidota</taxon>
        <taxon>Bacteroidia</taxon>
        <taxon>Marinilabiliales</taxon>
        <taxon>Marinilabiliaceae</taxon>
        <taxon>Carboxylicivirga</taxon>
    </lineage>
</organism>
<accession>A0ABS5JTX6</accession>
<comment type="caution">
    <text evidence="2">The sequence shown here is derived from an EMBL/GenBank/DDBJ whole genome shotgun (WGS) entry which is preliminary data.</text>
</comment>
<reference evidence="2 3" key="1">
    <citation type="journal article" date="2015" name="Int. J. Syst. Evol. Microbiol.">
        <title>Carboxylicivirga linearis sp. nov., isolated from a sea cucumber culture pond.</title>
        <authorList>
            <person name="Wang F.Q."/>
            <person name="Zhou Y.X."/>
            <person name="Lin X.Z."/>
            <person name="Chen G.J."/>
            <person name="Du Z.J."/>
        </authorList>
    </citation>
    <scope>NUCLEOTIDE SEQUENCE [LARGE SCALE GENOMIC DNA]</scope>
    <source>
        <strain evidence="2 3">FB218</strain>
    </source>
</reference>
<evidence type="ECO:0000256" key="1">
    <source>
        <dbReference type="SAM" id="Coils"/>
    </source>
</evidence>
<protein>
    <recommendedName>
        <fullName evidence="4">Lipoprotein</fullName>
    </recommendedName>
</protein>
<dbReference type="PROSITE" id="PS51257">
    <property type="entry name" value="PROKAR_LIPOPROTEIN"/>
    <property type="match status" value="1"/>
</dbReference>
<evidence type="ECO:0000313" key="2">
    <source>
        <dbReference type="EMBL" id="MBS2097974.1"/>
    </source>
</evidence>
<name>A0ABS5JTX6_9BACT</name>
<sequence length="271" mass="32019">MKQILPILFIISVILIACGPNREKLAKNKFEKAQELFADKQFNDAKLLIDTINEDFSDQIEYTTRANDLLRKITIDEQKNNLDFLDSLLTAREKELEPLLKNFRESSDYGSKKILIHKRQKPENSYNRIYLRAHLDWDGEFYISSHYTGTSHINHNQIKVYFSGNHALSEKVEKDGFQNRQFEDGENVWEIVNYKDGKDNGVIDFIASNWDQSLKVQFIGKKYYYIVMEKFDKEAIRDGYEISFVLKEVKRIKDERKKVKKELSRLTNEID</sequence>
<keyword evidence="1" id="KW-0175">Coiled coil</keyword>
<gene>
    <name evidence="2" type="ORF">KEM10_06745</name>
</gene>
<keyword evidence="3" id="KW-1185">Reference proteome</keyword>
<evidence type="ECO:0000313" key="3">
    <source>
        <dbReference type="Proteomes" id="UP000708576"/>
    </source>
</evidence>
<dbReference type="EMBL" id="JAGUCO010000003">
    <property type="protein sequence ID" value="MBS2097974.1"/>
    <property type="molecule type" value="Genomic_DNA"/>
</dbReference>
<dbReference type="Proteomes" id="UP000708576">
    <property type="component" value="Unassembled WGS sequence"/>
</dbReference>
<evidence type="ECO:0008006" key="4">
    <source>
        <dbReference type="Google" id="ProtNLM"/>
    </source>
</evidence>